<feature type="region of interest" description="Disordered" evidence="2">
    <location>
        <begin position="1"/>
        <end position="29"/>
    </location>
</feature>
<keyword evidence="1" id="KW-0175">Coiled coil</keyword>
<feature type="coiled-coil region" evidence="1">
    <location>
        <begin position="63"/>
        <end position="94"/>
    </location>
</feature>
<accession>A0A2R4BSL7</accession>
<proteinExistence type="predicted"/>
<feature type="compositionally biased region" description="Basic and acidic residues" evidence="2">
    <location>
        <begin position="177"/>
        <end position="191"/>
    </location>
</feature>
<dbReference type="Proteomes" id="UP000241885">
    <property type="component" value="Plasmid pKJK172"/>
</dbReference>
<sequence>MKNPAFRRDSNTPAPIRSGRSAAATSGGEELLEAAQEIEREQQAALEAAPIEQTYQEALAIYVQSKFAQVEHIEDRLENLIDRQQARLQQAQAGKPGFLARPGTRQAWQTNQAQQQARLQVLHTRLEVVREIKEGMGIHAPKIEELATRKMRAERPDLASDWDAMREAARRHQALTRKQEQERKQAQEQRLGRSQSLGLSRTV</sequence>
<keyword evidence="3" id="KW-0614">Plasmid</keyword>
<dbReference type="NCBIfam" id="NF042916">
    <property type="entry name" value="IncP_KfrC_dom"/>
    <property type="match status" value="1"/>
</dbReference>
<evidence type="ECO:0000313" key="3">
    <source>
        <dbReference type="EMBL" id="AVR90338.1"/>
    </source>
</evidence>
<evidence type="ECO:0000313" key="4">
    <source>
        <dbReference type="Proteomes" id="UP000241885"/>
    </source>
</evidence>
<geneLocation type="plasmid" evidence="4">
    <name>pkjk172</name>
</geneLocation>
<evidence type="ECO:0000256" key="2">
    <source>
        <dbReference type="SAM" id="MobiDB-lite"/>
    </source>
</evidence>
<reference evidence="3 4" key="1">
    <citation type="submission" date="2018-03" db="EMBL/GenBank/DDBJ databases">
        <title>Complete genome sequence of Thauera aromatica, a model organism for studying aromatic compound degradation under denitrifying conditions.</title>
        <authorList>
            <person name="Lo H.-Y."/>
            <person name="Goris T."/>
            <person name="Boll M."/>
            <person name="Mueller J.A."/>
        </authorList>
    </citation>
    <scope>NUCLEOTIDE SEQUENCE [LARGE SCALE GENOMIC DNA]</scope>
    <source>
        <strain evidence="3 4">K172</strain>
        <plasmid evidence="4">pkjk172</plasmid>
    </source>
</reference>
<dbReference type="AlphaFoldDB" id="A0A2R4BSL7"/>
<keyword evidence="4" id="KW-1185">Reference proteome</keyword>
<organism evidence="3 4">
    <name type="scientific">Thauera aromatica K172</name>
    <dbReference type="NCBI Taxonomy" id="44139"/>
    <lineage>
        <taxon>Bacteria</taxon>
        <taxon>Pseudomonadati</taxon>
        <taxon>Pseudomonadota</taxon>
        <taxon>Betaproteobacteria</taxon>
        <taxon>Rhodocyclales</taxon>
        <taxon>Zoogloeaceae</taxon>
        <taxon>Thauera</taxon>
    </lineage>
</organism>
<dbReference type="InterPro" id="IPR050043">
    <property type="entry name" value="KfrC-like_dom"/>
</dbReference>
<feature type="compositionally biased region" description="Polar residues" evidence="2">
    <location>
        <begin position="192"/>
        <end position="203"/>
    </location>
</feature>
<feature type="compositionally biased region" description="Basic and acidic residues" evidence="2">
    <location>
        <begin position="1"/>
        <end position="10"/>
    </location>
</feature>
<dbReference type="EMBL" id="CP028340">
    <property type="protein sequence ID" value="AVR90338.1"/>
    <property type="molecule type" value="Genomic_DNA"/>
</dbReference>
<gene>
    <name evidence="3" type="ORF">Tharo_3457</name>
</gene>
<feature type="region of interest" description="Disordered" evidence="2">
    <location>
        <begin position="169"/>
        <end position="203"/>
    </location>
</feature>
<name>A0A2R4BSL7_THAAR</name>
<evidence type="ECO:0000256" key="1">
    <source>
        <dbReference type="SAM" id="Coils"/>
    </source>
</evidence>
<protein>
    <submittedName>
        <fullName evidence="3">IncP-type DNA transfer protein TraN</fullName>
    </submittedName>
</protein>
<dbReference type="KEGG" id="tak:Tharo_3457"/>